<dbReference type="Proteomes" id="UP000823964">
    <property type="component" value="Unassembled WGS sequence"/>
</dbReference>
<dbReference type="CDD" id="cd03801">
    <property type="entry name" value="GT4_PimA-like"/>
    <property type="match status" value="1"/>
</dbReference>
<dbReference type="EMBL" id="DXFQ01000125">
    <property type="protein sequence ID" value="HIX20315.1"/>
    <property type="molecule type" value="Genomic_DNA"/>
</dbReference>
<accession>A0A9D2AHF0</accession>
<dbReference type="PANTHER" id="PTHR45947:SF3">
    <property type="entry name" value="SULFOQUINOVOSYL TRANSFERASE SQD2"/>
    <property type="match status" value="1"/>
</dbReference>
<evidence type="ECO:0000313" key="2">
    <source>
        <dbReference type="Proteomes" id="UP000823964"/>
    </source>
</evidence>
<dbReference type="Gene3D" id="3.40.50.2000">
    <property type="entry name" value="Glycogen Phosphorylase B"/>
    <property type="match status" value="2"/>
</dbReference>
<gene>
    <name evidence="1" type="ORF">H9862_06925</name>
</gene>
<sequence length="380" mass="42684">MSLSSRPRIAILSAFQPCEADPNFPKPDGHYAVWLSSLFHAFEQQEEYEIHWVTLNKAVTSVQLIEAKGQFVHVLPRGSRTLGQLTLYLRERWAIARELKRIKPDLVHAWGTEDCYATCGADFKGRRLLSTQGLLTSYIQRGEMPRFAHRQSKYERKALRAYSDITTESPWARDRTREIAPEACIHHFEYAVNPIFFDQSRSLSEYPSALYGGTDSPLKNIDTLIQAFSDRRLSHVTLYLAGVHEHDHPDLPANIICLGRLDRSAMAKQLSSAWCLVHASLADCAPNIVNEARVMGLPVALSTECGSKQHVEEGKSGFILSPHDTEGFIQAVLAMTQDQQTSLSMGAWGQEACRQALSAETMHRSLCKMYADILSRPVTP</sequence>
<comment type="caution">
    <text evidence="1">The sequence shown here is derived from an EMBL/GenBank/DDBJ whole genome shotgun (WGS) entry which is preliminary data.</text>
</comment>
<dbReference type="PANTHER" id="PTHR45947">
    <property type="entry name" value="SULFOQUINOVOSYL TRANSFERASE SQD2"/>
    <property type="match status" value="1"/>
</dbReference>
<organism evidence="1 2">
    <name type="scientific">Candidatus Akkermansia intestinigallinarum</name>
    <dbReference type="NCBI Taxonomy" id="2838431"/>
    <lineage>
        <taxon>Bacteria</taxon>
        <taxon>Pseudomonadati</taxon>
        <taxon>Verrucomicrobiota</taxon>
        <taxon>Verrucomicrobiia</taxon>
        <taxon>Verrucomicrobiales</taxon>
        <taxon>Akkermansiaceae</taxon>
        <taxon>Akkermansia</taxon>
    </lineage>
</organism>
<dbReference type="Pfam" id="PF13692">
    <property type="entry name" value="Glyco_trans_1_4"/>
    <property type="match status" value="1"/>
</dbReference>
<protein>
    <submittedName>
        <fullName evidence="1">Glycosyltransferase</fullName>
    </submittedName>
</protein>
<proteinExistence type="predicted"/>
<reference evidence="1" key="1">
    <citation type="journal article" date="2021" name="PeerJ">
        <title>Extensive microbial diversity within the chicken gut microbiome revealed by metagenomics and culture.</title>
        <authorList>
            <person name="Gilroy R."/>
            <person name="Ravi A."/>
            <person name="Getino M."/>
            <person name="Pursley I."/>
            <person name="Horton D.L."/>
            <person name="Alikhan N.F."/>
            <person name="Baker D."/>
            <person name="Gharbi K."/>
            <person name="Hall N."/>
            <person name="Watson M."/>
            <person name="Adriaenssens E.M."/>
            <person name="Foster-Nyarko E."/>
            <person name="Jarju S."/>
            <person name="Secka A."/>
            <person name="Antonio M."/>
            <person name="Oren A."/>
            <person name="Chaudhuri R.R."/>
            <person name="La Ragione R."/>
            <person name="Hildebrand F."/>
            <person name="Pallen M.J."/>
        </authorList>
    </citation>
    <scope>NUCLEOTIDE SEQUENCE</scope>
    <source>
        <strain evidence="1">14975</strain>
    </source>
</reference>
<name>A0A9D2AHF0_9BACT</name>
<dbReference type="SUPFAM" id="SSF53756">
    <property type="entry name" value="UDP-Glycosyltransferase/glycogen phosphorylase"/>
    <property type="match status" value="1"/>
</dbReference>
<dbReference type="GO" id="GO:0016757">
    <property type="term" value="F:glycosyltransferase activity"/>
    <property type="evidence" value="ECO:0007669"/>
    <property type="project" value="TreeGrafter"/>
</dbReference>
<dbReference type="AlphaFoldDB" id="A0A9D2AHF0"/>
<reference evidence="1" key="2">
    <citation type="submission" date="2021-04" db="EMBL/GenBank/DDBJ databases">
        <authorList>
            <person name="Gilroy R."/>
        </authorList>
    </citation>
    <scope>NUCLEOTIDE SEQUENCE</scope>
    <source>
        <strain evidence="1">14975</strain>
    </source>
</reference>
<dbReference type="InterPro" id="IPR050194">
    <property type="entry name" value="Glycosyltransferase_grp1"/>
</dbReference>
<evidence type="ECO:0000313" key="1">
    <source>
        <dbReference type="EMBL" id="HIX20315.1"/>
    </source>
</evidence>